<protein>
    <submittedName>
        <fullName evidence="3">Coiled-coil domain-containing protein 130</fullName>
    </submittedName>
</protein>
<dbReference type="GO" id="GO:0000398">
    <property type="term" value="P:mRNA splicing, via spliceosome"/>
    <property type="evidence" value="ECO:0007669"/>
    <property type="project" value="InterPro"/>
</dbReference>
<dbReference type="Pfam" id="PF04502">
    <property type="entry name" value="Saf4_Yju2"/>
    <property type="match status" value="1"/>
</dbReference>
<comment type="caution">
    <text evidence="3">The sequence shown here is derived from an EMBL/GenBank/DDBJ whole genome shotgun (WGS) entry which is preliminary data.</text>
</comment>
<proteinExistence type="inferred from homology"/>
<dbReference type="PANTHER" id="PTHR12111">
    <property type="entry name" value="SPLICING FACTOR YJU2"/>
    <property type="match status" value="1"/>
</dbReference>
<feature type="region of interest" description="Disordered" evidence="2">
    <location>
        <begin position="347"/>
        <end position="389"/>
    </location>
</feature>
<evidence type="ECO:0000256" key="2">
    <source>
        <dbReference type="SAM" id="MobiDB-lite"/>
    </source>
</evidence>
<feature type="compositionally biased region" description="Low complexity" evidence="2">
    <location>
        <begin position="265"/>
        <end position="286"/>
    </location>
</feature>
<name>A0A6V8QPH4_TRIAP</name>
<dbReference type="PANTHER" id="PTHR12111:SF2">
    <property type="entry name" value="SPLICING FACTOR YJU2B-RELATED"/>
    <property type="match status" value="1"/>
</dbReference>
<comment type="similarity">
    <text evidence="1">Belongs to the CWC16 family.</text>
</comment>
<feature type="region of interest" description="Disordered" evidence="2">
    <location>
        <begin position="265"/>
        <end position="301"/>
    </location>
</feature>
<dbReference type="InterPro" id="IPR007590">
    <property type="entry name" value="Saf4/Yju2"/>
</dbReference>
<dbReference type="EMBL" id="BLZH01000003">
    <property type="protein sequence ID" value="GFP53686.1"/>
    <property type="molecule type" value="Genomic_DNA"/>
</dbReference>
<dbReference type="AlphaFoldDB" id="A0A6V8QPH4"/>
<gene>
    <name evidence="3" type="ORF">TASIC1_0003006400</name>
</gene>
<reference evidence="3 4" key="1">
    <citation type="submission" date="2020-07" db="EMBL/GenBank/DDBJ databases">
        <title>Trichoderma asperellum IC-1 whole genome shotgun sequence.</title>
        <authorList>
            <person name="Kanamasa S."/>
            <person name="Takahashi H."/>
        </authorList>
    </citation>
    <scope>NUCLEOTIDE SEQUENCE [LARGE SCALE GENOMIC DNA]</scope>
    <source>
        <strain evidence="3 4">IC-1</strain>
    </source>
</reference>
<evidence type="ECO:0000313" key="4">
    <source>
        <dbReference type="Proteomes" id="UP000517252"/>
    </source>
</evidence>
<evidence type="ECO:0000256" key="1">
    <source>
        <dbReference type="ARBA" id="ARBA00005595"/>
    </source>
</evidence>
<feature type="compositionally biased region" description="Basic and acidic residues" evidence="2">
    <location>
        <begin position="292"/>
        <end position="301"/>
    </location>
</feature>
<dbReference type="OrthoDB" id="360327at2759"/>
<dbReference type="GO" id="GO:0005684">
    <property type="term" value="C:U2-type spliceosomal complex"/>
    <property type="evidence" value="ECO:0007669"/>
    <property type="project" value="TreeGrafter"/>
</dbReference>
<sequence>MQGFNMGRYVPPDLEGTTSGNKLNKKHPLGHRASKLASHGILTVRFEMPFPIWCAHCPKPTIIGQGVRFNAEKKRAGSYYTTPVWSFRFRHADCGGWIEMRTDPKNTAYVVVEGATKRDTGEDKILPGEGENAIMTDEEREALRKNAFASLEKTIADRERLKLATERIDDLTDLSKKYWDDPYTQNQKLRKAFRVGRKEREKAAAATQDLQDRMGLGIDLLPEREEDAKRAALVDFGSREDGGKDGDGGAKALSKPLFATLPTTAKTTNTESTTTTTTITTTKTQKLPSSSIKDKRLKAEKEASRRKETFVAEFISNTRAAQDPFLGGGGGCGDRATNKVSLGIIKKRKRADGDGSGDDAKHVQEPGAKVAALAPTPTSAAGLVEYDSD</sequence>
<organism evidence="3 4">
    <name type="scientific">Trichoderma asperellum</name>
    <name type="common">Filamentous fungus</name>
    <dbReference type="NCBI Taxonomy" id="101201"/>
    <lineage>
        <taxon>Eukaryota</taxon>
        <taxon>Fungi</taxon>
        <taxon>Dikarya</taxon>
        <taxon>Ascomycota</taxon>
        <taxon>Pezizomycotina</taxon>
        <taxon>Sordariomycetes</taxon>
        <taxon>Hypocreomycetidae</taxon>
        <taxon>Hypocreales</taxon>
        <taxon>Hypocreaceae</taxon>
        <taxon>Trichoderma</taxon>
    </lineage>
</organism>
<dbReference type="Proteomes" id="UP000517252">
    <property type="component" value="Unassembled WGS sequence"/>
</dbReference>
<dbReference type="GO" id="GO:0071014">
    <property type="term" value="C:post-mRNA release spliceosomal complex"/>
    <property type="evidence" value="ECO:0007669"/>
    <property type="project" value="TreeGrafter"/>
</dbReference>
<evidence type="ECO:0000313" key="3">
    <source>
        <dbReference type="EMBL" id="GFP53686.1"/>
    </source>
</evidence>
<accession>A0A6V8QPH4</accession>